<keyword evidence="5" id="KW-0547">Nucleotide-binding</keyword>
<organism evidence="13 14">
    <name type="scientific">Thermincola ferriacetica</name>
    <dbReference type="NCBI Taxonomy" id="281456"/>
    <lineage>
        <taxon>Bacteria</taxon>
        <taxon>Bacillati</taxon>
        <taxon>Bacillota</taxon>
        <taxon>Clostridia</taxon>
        <taxon>Eubacteriales</taxon>
        <taxon>Thermincolaceae</taxon>
        <taxon>Thermincola</taxon>
    </lineage>
</organism>
<gene>
    <name evidence="13" type="ORF">Tfer_2449</name>
</gene>
<evidence type="ECO:0000256" key="5">
    <source>
        <dbReference type="ARBA" id="ARBA00022741"/>
    </source>
</evidence>
<keyword evidence="14" id="KW-1185">Reference proteome</keyword>
<dbReference type="PANTHER" id="PTHR32432:SF3">
    <property type="entry name" value="ETHANOLAMINE UTILIZATION PROTEIN EUTJ"/>
    <property type="match status" value="1"/>
</dbReference>
<sequence length="274" mass="29274">MMIDFEKPNELIARMEQKIFCPERPDCKGKLYTGIDLGTANIVVTVLDENKQPVAGALQEARVVKDGLVVDFIGAINIVRKLVQQVEEKLSRSLEEAAVAIPPGTRAEDTRAIVNVVQAVGLEVTNVVDEPTAAATVLGIKDGAVVDIGGGTTGISILRDGHVIYVADEPTGGTHFSLVLAGAYNIGFEEAERLKRDPDKYDQVFPLVIPVIEKVADIINTHIAGRDAGPIFLVGGTACLEGIEKVISRYTGLPTVKPYNPLLVTPLGIAMHCA</sequence>
<comment type="caution">
    <text evidence="13">The sequence shown here is derived from an EMBL/GenBank/DDBJ whole genome shotgun (WGS) entry which is preliminary data.</text>
</comment>
<evidence type="ECO:0000256" key="6">
    <source>
        <dbReference type="ARBA" id="ARBA00022840"/>
    </source>
</evidence>
<dbReference type="EMBL" id="LGTE01000019">
    <property type="protein sequence ID" value="KNZ68960.1"/>
    <property type="molecule type" value="Genomic_DNA"/>
</dbReference>
<dbReference type="NCBIfam" id="NF011660">
    <property type="entry name" value="PRK15080.1"/>
    <property type="match status" value="1"/>
</dbReference>
<dbReference type="AlphaFoldDB" id="A0A0L6W0B9"/>
<evidence type="ECO:0000256" key="3">
    <source>
        <dbReference type="ARBA" id="ARBA00014415"/>
    </source>
</evidence>
<dbReference type="InterPro" id="IPR013366">
    <property type="entry name" value="EutJ"/>
</dbReference>
<comment type="similarity">
    <text evidence="2">Belongs to the heat shock protein 70 family.</text>
</comment>
<dbReference type="CDD" id="cd24047">
    <property type="entry name" value="ASKHA_NBD_EutJ"/>
    <property type="match status" value="1"/>
</dbReference>
<evidence type="ECO:0000259" key="12">
    <source>
        <dbReference type="SMART" id="SM00842"/>
    </source>
</evidence>
<evidence type="ECO:0000256" key="1">
    <source>
        <dbReference type="ARBA" id="ARBA00002290"/>
    </source>
</evidence>
<dbReference type="Proteomes" id="UP000037175">
    <property type="component" value="Unassembled WGS sequence"/>
</dbReference>
<protein>
    <recommendedName>
        <fullName evidence="3">Chaperone protein DnaK</fullName>
    </recommendedName>
    <alternativeName>
        <fullName evidence="4">Chaperone protein dnaK</fullName>
    </alternativeName>
    <alternativeName>
        <fullName evidence="11">HSP70</fullName>
    </alternativeName>
    <alternativeName>
        <fullName evidence="10">Heat shock 70 kDa protein</fullName>
    </alternativeName>
    <alternativeName>
        <fullName evidence="9">Heat shock protein 70</fullName>
    </alternativeName>
</protein>
<dbReference type="InterPro" id="IPR050696">
    <property type="entry name" value="FtsA/MreB"/>
</dbReference>
<evidence type="ECO:0000313" key="13">
    <source>
        <dbReference type="EMBL" id="KNZ68960.1"/>
    </source>
</evidence>
<keyword evidence="8" id="KW-0143">Chaperone</keyword>
<dbReference type="Pfam" id="PF00012">
    <property type="entry name" value="HSP70"/>
    <property type="match status" value="1"/>
</dbReference>
<evidence type="ECO:0000313" key="14">
    <source>
        <dbReference type="Proteomes" id="UP000037175"/>
    </source>
</evidence>
<evidence type="ECO:0000256" key="7">
    <source>
        <dbReference type="ARBA" id="ARBA00023016"/>
    </source>
</evidence>
<evidence type="ECO:0000256" key="11">
    <source>
        <dbReference type="ARBA" id="ARBA00033103"/>
    </source>
</evidence>
<dbReference type="GO" id="GO:0140662">
    <property type="term" value="F:ATP-dependent protein folding chaperone"/>
    <property type="evidence" value="ECO:0007669"/>
    <property type="project" value="InterPro"/>
</dbReference>
<dbReference type="SUPFAM" id="SSF53067">
    <property type="entry name" value="Actin-like ATPase domain"/>
    <property type="match status" value="2"/>
</dbReference>
<evidence type="ECO:0000256" key="4">
    <source>
        <dbReference type="ARBA" id="ARBA00017249"/>
    </source>
</evidence>
<comment type="function">
    <text evidence="1">Acts as a chaperone.</text>
</comment>
<proteinExistence type="inferred from homology"/>
<dbReference type="PANTHER" id="PTHR32432">
    <property type="entry name" value="CELL DIVISION PROTEIN FTSA-RELATED"/>
    <property type="match status" value="1"/>
</dbReference>
<feature type="domain" description="SHS2" evidence="12">
    <location>
        <begin position="32"/>
        <end position="138"/>
    </location>
</feature>
<evidence type="ECO:0000256" key="10">
    <source>
        <dbReference type="ARBA" id="ARBA00030945"/>
    </source>
</evidence>
<dbReference type="Gene3D" id="3.30.420.40">
    <property type="match status" value="2"/>
</dbReference>
<dbReference type="PROSITE" id="PS00329">
    <property type="entry name" value="HSP70_2"/>
    <property type="match status" value="1"/>
</dbReference>
<dbReference type="GO" id="GO:0005524">
    <property type="term" value="F:ATP binding"/>
    <property type="evidence" value="ECO:0007669"/>
    <property type="project" value="UniProtKB-KW"/>
</dbReference>
<dbReference type="InterPro" id="IPR043129">
    <property type="entry name" value="ATPase_NBD"/>
</dbReference>
<dbReference type="InterPro" id="IPR003494">
    <property type="entry name" value="SHS2_FtsA"/>
</dbReference>
<name>A0A0L6W0B9_9FIRM</name>
<dbReference type="SMART" id="SM00842">
    <property type="entry name" value="FtsA"/>
    <property type="match status" value="1"/>
</dbReference>
<dbReference type="GO" id="GO:0051301">
    <property type="term" value="P:cell division"/>
    <property type="evidence" value="ECO:0007669"/>
    <property type="project" value="InterPro"/>
</dbReference>
<dbReference type="InterPro" id="IPR018181">
    <property type="entry name" value="Heat_shock_70_CS"/>
</dbReference>
<evidence type="ECO:0000256" key="2">
    <source>
        <dbReference type="ARBA" id="ARBA00007381"/>
    </source>
</evidence>
<evidence type="ECO:0000256" key="9">
    <source>
        <dbReference type="ARBA" id="ARBA00030019"/>
    </source>
</evidence>
<keyword evidence="7" id="KW-0346">Stress response</keyword>
<accession>A0A0L6W0B9</accession>
<dbReference type="NCBIfam" id="TIGR02529">
    <property type="entry name" value="EutJ"/>
    <property type="match status" value="1"/>
</dbReference>
<reference evidence="14" key="1">
    <citation type="submission" date="2015-07" db="EMBL/GenBank/DDBJ databases">
        <title>Complete Genome of Thermincola ferriacetica strain Z-0001T.</title>
        <authorList>
            <person name="Lusk B."/>
            <person name="Badalamenti J.P."/>
            <person name="Parameswaran P."/>
            <person name="Bond D.R."/>
            <person name="Torres C.I."/>
        </authorList>
    </citation>
    <scope>NUCLEOTIDE SEQUENCE [LARGE SCALE GENOMIC DNA]</scope>
    <source>
        <strain evidence="14">Z-0001</strain>
    </source>
</reference>
<evidence type="ECO:0000256" key="8">
    <source>
        <dbReference type="ARBA" id="ARBA00023186"/>
    </source>
</evidence>
<keyword evidence="6" id="KW-0067">ATP-binding</keyword>
<dbReference type="InterPro" id="IPR013126">
    <property type="entry name" value="Hsp_70_fam"/>
</dbReference>